<reference evidence="2 3" key="1">
    <citation type="submission" date="2024-09" db="EMBL/GenBank/DDBJ databases">
        <authorList>
            <person name="Salinas-Garcia M.A."/>
            <person name="Prieme A."/>
        </authorList>
    </citation>
    <scope>NUCLEOTIDE SEQUENCE [LARGE SCALE GENOMIC DNA]</scope>
    <source>
        <strain evidence="2 3">DSM 21081</strain>
    </source>
</reference>
<accession>A0ABV4UNU2</accession>
<comment type="caution">
    <text evidence="2">The sequence shown here is derived from an EMBL/GenBank/DDBJ whole genome shotgun (WGS) entry which is preliminary data.</text>
</comment>
<keyword evidence="1" id="KW-0472">Membrane</keyword>
<dbReference type="EMBL" id="JBHDLJ010000005">
    <property type="protein sequence ID" value="MFB0834611.1"/>
    <property type="molecule type" value="Genomic_DNA"/>
</dbReference>
<keyword evidence="3" id="KW-1185">Reference proteome</keyword>
<dbReference type="Proteomes" id="UP001575652">
    <property type="component" value="Unassembled WGS sequence"/>
</dbReference>
<protein>
    <submittedName>
        <fullName evidence="2">Uncharacterized protein</fullName>
    </submittedName>
</protein>
<evidence type="ECO:0000313" key="3">
    <source>
        <dbReference type="Proteomes" id="UP001575652"/>
    </source>
</evidence>
<evidence type="ECO:0000256" key="1">
    <source>
        <dbReference type="SAM" id="Phobius"/>
    </source>
</evidence>
<proteinExistence type="predicted"/>
<dbReference type="RefSeq" id="WP_373971784.1">
    <property type="nucleotide sequence ID" value="NZ_JBHDLJ010000005.1"/>
</dbReference>
<evidence type="ECO:0000313" key="2">
    <source>
        <dbReference type="EMBL" id="MFB0834611.1"/>
    </source>
</evidence>
<sequence length="82" mass="8427">MTSAAGMLVLTVVFATFAVGSVVLLVAPVSRGGDPWWAALPLTLGALCGAASAGRLARAEFGAKRVRAERGVPEPSSRQLDF</sequence>
<keyword evidence="1" id="KW-0812">Transmembrane</keyword>
<organism evidence="2 3">
    <name type="scientific">Arthrobacter halodurans</name>
    <dbReference type="NCBI Taxonomy" id="516699"/>
    <lineage>
        <taxon>Bacteria</taxon>
        <taxon>Bacillati</taxon>
        <taxon>Actinomycetota</taxon>
        <taxon>Actinomycetes</taxon>
        <taxon>Micrococcales</taxon>
        <taxon>Micrococcaceae</taxon>
        <taxon>Arthrobacter</taxon>
    </lineage>
</organism>
<keyword evidence="1" id="KW-1133">Transmembrane helix</keyword>
<feature type="transmembrane region" description="Helical" evidence="1">
    <location>
        <begin position="36"/>
        <end position="57"/>
    </location>
</feature>
<feature type="transmembrane region" description="Helical" evidence="1">
    <location>
        <begin position="7"/>
        <end position="30"/>
    </location>
</feature>
<gene>
    <name evidence="2" type="ORF">ACETWP_08420</name>
</gene>
<name>A0ABV4UNU2_9MICC</name>